<reference evidence="1" key="1">
    <citation type="submission" date="2021-12" db="EMBL/GenBank/DDBJ databases">
        <authorList>
            <person name="Zaccaron A."/>
            <person name="Stergiopoulos I."/>
        </authorList>
    </citation>
    <scope>NUCLEOTIDE SEQUENCE</scope>
    <source>
        <strain evidence="1">Race5_Kim</strain>
    </source>
</reference>
<evidence type="ECO:0000313" key="2">
    <source>
        <dbReference type="Proteomes" id="UP000756132"/>
    </source>
</evidence>
<dbReference type="Proteomes" id="UP000756132">
    <property type="component" value="Chromosome 11"/>
</dbReference>
<organism evidence="1 2">
    <name type="scientific">Passalora fulva</name>
    <name type="common">Tomato leaf mold</name>
    <name type="synonym">Cladosporium fulvum</name>
    <dbReference type="NCBI Taxonomy" id="5499"/>
    <lineage>
        <taxon>Eukaryota</taxon>
        <taxon>Fungi</taxon>
        <taxon>Dikarya</taxon>
        <taxon>Ascomycota</taxon>
        <taxon>Pezizomycotina</taxon>
        <taxon>Dothideomycetes</taxon>
        <taxon>Dothideomycetidae</taxon>
        <taxon>Mycosphaerellales</taxon>
        <taxon>Mycosphaerellaceae</taxon>
        <taxon>Fulvia</taxon>
    </lineage>
</organism>
<dbReference type="RefSeq" id="XP_047768499.1">
    <property type="nucleotide sequence ID" value="XM_047912096.1"/>
</dbReference>
<dbReference type="OrthoDB" id="10528547at2759"/>
<gene>
    <name evidence="1" type="ORF">CLAFUR5_12948</name>
</gene>
<proteinExistence type="predicted"/>
<sequence length="245" mass="28674">MGRHVRSPSHLPSLRRSDLLPNSSFTSLLPSASRSISQTHPHHDHFHHAHTITMSLHFRAILYTTDPQPQHLPSLISELQHELLKPELVTAPEQKDLRRRTCETLATSLHIPPFDRIQLLLMAANCHPPTSLRARRVRVEFARFWVEVLKEDHYHRGLEVSDEVKWLEYDVELARERLNEMTVEVMVEEWKQGRFEGLHVDRDLSESHGGDGGDDFSEKMFEHPIFSLEWAMWQDREMQRMCESA</sequence>
<accession>A0A9Q8PKI0</accession>
<dbReference type="GeneID" id="71992826"/>
<dbReference type="EMBL" id="CP090173">
    <property type="protein sequence ID" value="UJO24133.1"/>
    <property type="molecule type" value="Genomic_DNA"/>
</dbReference>
<evidence type="ECO:0000313" key="1">
    <source>
        <dbReference type="EMBL" id="UJO24133.1"/>
    </source>
</evidence>
<reference evidence="1" key="2">
    <citation type="journal article" date="2022" name="Microb. Genom.">
        <title>A chromosome-scale genome assembly of the tomato pathogen Cladosporium fulvum reveals a compartmentalized genome architecture and the presence of a dispensable chromosome.</title>
        <authorList>
            <person name="Zaccaron A.Z."/>
            <person name="Chen L.H."/>
            <person name="Samaras A."/>
            <person name="Stergiopoulos I."/>
        </authorList>
    </citation>
    <scope>NUCLEOTIDE SEQUENCE</scope>
    <source>
        <strain evidence="1">Race5_Kim</strain>
    </source>
</reference>
<dbReference type="KEGG" id="ffu:CLAFUR5_12948"/>
<dbReference type="AlphaFoldDB" id="A0A9Q8PKI0"/>
<keyword evidence="2" id="KW-1185">Reference proteome</keyword>
<protein>
    <submittedName>
        <fullName evidence="1">Uncharacterized protein</fullName>
    </submittedName>
</protein>
<name>A0A9Q8PKI0_PASFU</name>